<dbReference type="Proteomes" id="UP000054538">
    <property type="component" value="Unassembled WGS sequence"/>
</dbReference>
<dbReference type="HOGENOM" id="CLU_020372_0_0_1"/>
<protein>
    <recommendedName>
        <fullName evidence="5">Alpha/beta hydrolase fold-3 domain-containing protein</fullName>
    </recommendedName>
</protein>
<name>A0A0D0DLJ8_9AGAM</name>
<dbReference type="InterPro" id="IPR013094">
    <property type="entry name" value="AB_hydrolase_3"/>
</dbReference>
<feature type="region of interest" description="Disordered" evidence="4">
    <location>
        <begin position="510"/>
        <end position="541"/>
    </location>
</feature>
<sequence length="624" mass="68705">MLRDSLRLLYNGVNATSPVTLSQRKSVTTLLRDYDTPGVSPPSARIDRSLKLQQQNLIKLWDAWRYPIFAVNKASTLARDILVHHIWGPRRRTWGIEMTVINSMMRDVSRHSALADITMVRMVMGLAGLVPLPADALVTPVTFRVSRRNLRGILAAVDAQENGLRELSGEWVIGKKLWQTLQSDYKSSGQSGSEDSGSEESFHSDGSRKRHSSVILYIHGGAYYSSSAAAQRMITIPMSKYTNARLFAIDYRLAPETCFPGPMYDVVSAYLRLTDDLRVPPENIVVAGDSAGGGLCLALLFYLRDNGYNLPGGAILFSPWVDLTLSCPSWDTNSPYDIIPTPGPTAHLHPVVMYLGDGLEEYLTHPYASPLFGKFDGLPPLLIQCGEAEVLRDEIMLLSHKASLAGVHVQHEMYEDAVHVFQAFPFLGSANEAFVSCREFVRHRLPELQASTPKTLDNVCEARLDGDIDNENVRVVRGDGVETSAGRRDMEVQMKHGRLVDQNLPSWGLTCPGRDTISTGDSTNTDREPANSAAAYSHSPSGLRRIKSTLSVLVADAPFSKMSECTHLGGPHSRPNFSITSAPSQPSSPRLRKASSYSSVTSFVEQWSLSQNSFSISHQAQVTT</sequence>
<dbReference type="InterPro" id="IPR029058">
    <property type="entry name" value="AB_hydrolase_fold"/>
</dbReference>
<dbReference type="STRING" id="930991.A0A0D0DLJ8"/>
<feature type="active site" evidence="3">
    <location>
        <position position="290"/>
    </location>
</feature>
<reference evidence="7" key="2">
    <citation type="submission" date="2015-01" db="EMBL/GenBank/DDBJ databases">
        <title>Evolutionary Origins and Diversification of the Mycorrhizal Mutualists.</title>
        <authorList>
            <consortium name="DOE Joint Genome Institute"/>
            <consortium name="Mycorrhizal Genomics Consortium"/>
            <person name="Kohler A."/>
            <person name="Kuo A."/>
            <person name="Nagy L.G."/>
            <person name="Floudas D."/>
            <person name="Copeland A."/>
            <person name="Barry K.W."/>
            <person name="Cichocki N."/>
            <person name="Veneault-Fourrey C."/>
            <person name="LaButti K."/>
            <person name="Lindquist E.A."/>
            <person name="Lipzen A."/>
            <person name="Lundell T."/>
            <person name="Morin E."/>
            <person name="Murat C."/>
            <person name="Riley R."/>
            <person name="Ohm R."/>
            <person name="Sun H."/>
            <person name="Tunlid A."/>
            <person name="Henrissat B."/>
            <person name="Grigoriev I.V."/>
            <person name="Hibbett D.S."/>
            <person name="Martin F."/>
        </authorList>
    </citation>
    <scope>NUCLEOTIDE SEQUENCE [LARGE SCALE GENOMIC DNA]</scope>
    <source>
        <strain evidence="7">Ve08.2h10</strain>
    </source>
</reference>
<dbReference type="AlphaFoldDB" id="A0A0D0DLJ8"/>
<feature type="compositionally biased region" description="Polar residues" evidence="4">
    <location>
        <begin position="575"/>
        <end position="588"/>
    </location>
</feature>
<feature type="domain" description="Alpha/beta hydrolase fold-3" evidence="5">
    <location>
        <begin position="215"/>
        <end position="422"/>
    </location>
</feature>
<dbReference type="InterPro" id="IPR050300">
    <property type="entry name" value="GDXG_lipolytic_enzyme"/>
</dbReference>
<dbReference type="PROSITE" id="PS01174">
    <property type="entry name" value="LIPASE_GDXG_SER"/>
    <property type="match status" value="1"/>
</dbReference>
<comment type="similarity">
    <text evidence="1">Belongs to the 'GDXG' lipolytic enzyme family.</text>
</comment>
<dbReference type="Pfam" id="PF07859">
    <property type="entry name" value="Abhydrolase_3"/>
    <property type="match status" value="1"/>
</dbReference>
<evidence type="ECO:0000256" key="2">
    <source>
        <dbReference type="ARBA" id="ARBA00022801"/>
    </source>
</evidence>
<accession>A0A0D0DLJ8</accession>
<dbReference type="PANTHER" id="PTHR48081">
    <property type="entry name" value="AB HYDROLASE SUPERFAMILY PROTEIN C4A8.06C"/>
    <property type="match status" value="1"/>
</dbReference>
<evidence type="ECO:0000313" key="7">
    <source>
        <dbReference type="Proteomes" id="UP000054538"/>
    </source>
</evidence>
<dbReference type="Gene3D" id="3.40.50.1820">
    <property type="entry name" value="alpha/beta hydrolase"/>
    <property type="match status" value="1"/>
</dbReference>
<dbReference type="EMBL" id="KN824858">
    <property type="protein sequence ID" value="KIK99472.1"/>
    <property type="molecule type" value="Genomic_DNA"/>
</dbReference>
<evidence type="ECO:0000256" key="1">
    <source>
        <dbReference type="ARBA" id="ARBA00010515"/>
    </source>
</evidence>
<dbReference type="FunFam" id="3.40.50.1820:FF:000252">
    <property type="entry name" value="Related to calmodulin-dependent protein kinase"/>
    <property type="match status" value="1"/>
</dbReference>
<evidence type="ECO:0000313" key="6">
    <source>
        <dbReference type="EMBL" id="KIK99472.1"/>
    </source>
</evidence>
<feature type="region of interest" description="Disordered" evidence="4">
    <location>
        <begin position="565"/>
        <end position="592"/>
    </location>
</feature>
<organism evidence="6 7">
    <name type="scientific">Paxillus rubicundulus Ve08.2h10</name>
    <dbReference type="NCBI Taxonomy" id="930991"/>
    <lineage>
        <taxon>Eukaryota</taxon>
        <taxon>Fungi</taxon>
        <taxon>Dikarya</taxon>
        <taxon>Basidiomycota</taxon>
        <taxon>Agaricomycotina</taxon>
        <taxon>Agaricomycetes</taxon>
        <taxon>Agaricomycetidae</taxon>
        <taxon>Boletales</taxon>
        <taxon>Paxilineae</taxon>
        <taxon>Paxillaceae</taxon>
        <taxon>Paxillus</taxon>
    </lineage>
</organism>
<dbReference type="GO" id="GO:0016787">
    <property type="term" value="F:hydrolase activity"/>
    <property type="evidence" value="ECO:0007669"/>
    <property type="project" value="UniProtKB-KW"/>
</dbReference>
<dbReference type="OrthoDB" id="408631at2759"/>
<keyword evidence="7" id="KW-1185">Reference proteome</keyword>
<dbReference type="InParanoid" id="A0A0D0DLJ8"/>
<dbReference type="SUPFAM" id="SSF53474">
    <property type="entry name" value="alpha/beta-Hydrolases"/>
    <property type="match status" value="1"/>
</dbReference>
<dbReference type="InterPro" id="IPR033140">
    <property type="entry name" value="Lipase_GDXG_put_SER_AS"/>
</dbReference>
<gene>
    <name evidence="6" type="ORF">PAXRUDRAFT_8852</name>
</gene>
<keyword evidence="2" id="KW-0378">Hydrolase</keyword>
<dbReference type="PANTHER" id="PTHR48081:SF26">
    <property type="entry name" value="ALPHA_BETA HYDROLASE FOLD-3 DOMAIN-CONTAINING PROTEIN"/>
    <property type="match status" value="1"/>
</dbReference>
<evidence type="ECO:0000259" key="5">
    <source>
        <dbReference type="Pfam" id="PF07859"/>
    </source>
</evidence>
<reference evidence="6 7" key="1">
    <citation type="submission" date="2014-04" db="EMBL/GenBank/DDBJ databases">
        <authorList>
            <consortium name="DOE Joint Genome Institute"/>
            <person name="Kuo A."/>
            <person name="Kohler A."/>
            <person name="Jargeat P."/>
            <person name="Nagy L.G."/>
            <person name="Floudas D."/>
            <person name="Copeland A."/>
            <person name="Barry K.W."/>
            <person name="Cichocki N."/>
            <person name="Veneault-Fourrey C."/>
            <person name="LaButti K."/>
            <person name="Lindquist E.A."/>
            <person name="Lipzen A."/>
            <person name="Lundell T."/>
            <person name="Morin E."/>
            <person name="Murat C."/>
            <person name="Sun H."/>
            <person name="Tunlid A."/>
            <person name="Henrissat B."/>
            <person name="Grigoriev I.V."/>
            <person name="Hibbett D.S."/>
            <person name="Martin F."/>
            <person name="Nordberg H.P."/>
            <person name="Cantor M.N."/>
            <person name="Hua S.X."/>
        </authorList>
    </citation>
    <scope>NUCLEOTIDE SEQUENCE [LARGE SCALE GENOMIC DNA]</scope>
    <source>
        <strain evidence="6 7">Ve08.2h10</strain>
    </source>
</reference>
<evidence type="ECO:0000256" key="4">
    <source>
        <dbReference type="SAM" id="MobiDB-lite"/>
    </source>
</evidence>
<evidence type="ECO:0000256" key="3">
    <source>
        <dbReference type="PROSITE-ProRule" id="PRU10038"/>
    </source>
</evidence>
<proteinExistence type="inferred from homology"/>
<feature type="region of interest" description="Disordered" evidence="4">
    <location>
        <begin position="186"/>
        <end position="207"/>
    </location>
</feature>